<dbReference type="OrthoDB" id="9789675at2"/>
<feature type="transmembrane region" description="Helical" evidence="9">
    <location>
        <begin position="22"/>
        <end position="42"/>
    </location>
</feature>
<keyword evidence="6" id="KW-0143">Chaperone</keyword>
<dbReference type="EMBL" id="CP066558">
    <property type="protein sequence ID" value="QQF81989.1"/>
    <property type="molecule type" value="Genomic_DNA"/>
</dbReference>
<organism evidence="11 14">
    <name type="scientific">Histophilus somni</name>
    <name type="common">Haemophilus somnus</name>
    <dbReference type="NCBI Taxonomy" id="731"/>
    <lineage>
        <taxon>Bacteria</taxon>
        <taxon>Pseudomonadati</taxon>
        <taxon>Pseudomonadota</taxon>
        <taxon>Gammaproteobacteria</taxon>
        <taxon>Pasteurellales</taxon>
        <taxon>Pasteurellaceae</taxon>
        <taxon>Histophilus</taxon>
    </lineage>
</organism>
<accession>A0A9Q6K9U5</accession>
<gene>
    <name evidence="12" type="ORF">E2R48_03470</name>
    <name evidence="11" type="ORF">JFL49_07975</name>
</gene>
<evidence type="ECO:0000256" key="2">
    <source>
        <dbReference type="ARBA" id="ARBA00022475"/>
    </source>
</evidence>
<evidence type="ECO:0000256" key="9">
    <source>
        <dbReference type="SAM" id="Phobius"/>
    </source>
</evidence>
<evidence type="ECO:0000256" key="6">
    <source>
        <dbReference type="ARBA" id="ARBA00023186"/>
    </source>
</evidence>
<comment type="subcellular location">
    <subcellularLocation>
        <location evidence="1">Cell membrane</location>
        <topology evidence="1">Single-pass type II membrane protein</topology>
    </subcellularLocation>
</comment>
<dbReference type="PANTHER" id="PTHR38035">
    <property type="entry name" value="UPF0070 PROTEIN YFGM"/>
    <property type="match status" value="1"/>
</dbReference>
<dbReference type="AlphaFoldDB" id="A0A9Q6K9U5"/>
<dbReference type="SUPFAM" id="SSF48452">
    <property type="entry name" value="TPR-like"/>
    <property type="match status" value="1"/>
</dbReference>
<protein>
    <recommendedName>
        <fullName evidence="8">Ancillary SecYEG translocon subunit</fullName>
    </recommendedName>
</protein>
<reference evidence="11 14" key="2">
    <citation type="submission" date="2020-12" db="EMBL/GenBank/DDBJ databases">
        <title>ASc-MMNZ-VFA-070.</title>
        <authorList>
            <person name="Schryvers A."/>
            <person name="Mostafa Nazari M."/>
            <person name="Farshchi Andisi V."/>
            <person name="Timsit E."/>
            <person name="Walter Morck D."/>
        </authorList>
    </citation>
    <scope>NUCLEOTIDE SEQUENCE [LARGE SCALE GENOMIC DNA]</scope>
    <source>
        <strain evidence="11 14">ASc-MMNZ-VFA-070</strain>
    </source>
</reference>
<proteinExistence type="inferred from homology"/>
<dbReference type="InterPro" id="IPR011990">
    <property type="entry name" value="TPR-like_helical_dom_sf"/>
</dbReference>
<evidence type="ECO:0000256" key="8">
    <source>
        <dbReference type="ARBA" id="ARBA00024235"/>
    </source>
</evidence>
<evidence type="ECO:0000313" key="14">
    <source>
        <dbReference type="Proteomes" id="UP000595373"/>
    </source>
</evidence>
<evidence type="ECO:0000256" key="3">
    <source>
        <dbReference type="ARBA" id="ARBA00022692"/>
    </source>
</evidence>
<evidence type="ECO:0000256" key="7">
    <source>
        <dbReference type="ARBA" id="ARBA00024197"/>
    </source>
</evidence>
<keyword evidence="14" id="KW-1185">Reference proteome</keyword>
<dbReference type="GO" id="GO:0005886">
    <property type="term" value="C:plasma membrane"/>
    <property type="evidence" value="ECO:0007669"/>
    <property type="project" value="UniProtKB-SubCell"/>
</dbReference>
<evidence type="ECO:0000256" key="1">
    <source>
        <dbReference type="ARBA" id="ARBA00004401"/>
    </source>
</evidence>
<keyword evidence="5 9" id="KW-0472">Membrane</keyword>
<evidence type="ECO:0000259" key="10">
    <source>
        <dbReference type="Pfam" id="PF09976"/>
    </source>
</evidence>
<keyword evidence="2" id="KW-1003">Cell membrane</keyword>
<dbReference type="Proteomes" id="UP000297565">
    <property type="component" value="Unassembled WGS sequence"/>
</dbReference>
<evidence type="ECO:0000256" key="5">
    <source>
        <dbReference type="ARBA" id="ARBA00023136"/>
    </source>
</evidence>
<sequence length="203" mass="23297">MAYTIEEEQELNELKTWWKENYKSIIVIVVLAFSGVFGWRYWQDYQTTKKQTLSAQYDQLISSAENQSIYNAQLDRFVQENGETTYAVFALLDKAKLEVSQQNFVQAEETLKQAIVNTSDDILMSITAIRLATVQYQLQKFDEALASLNQVKGQSWDVSKLLLSGDIQLAKGNKEIAKDNFEQALTKATSWEKSFIQVRLNSL</sequence>
<dbReference type="PIRSF" id="PIRSF006170">
    <property type="entry name" value="YfgM"/>
    <property type="match status" value="1"/>
</dbReference>
<keyword evidence="3 9" id="KW-0812">Transmembrane</keyword>
<reference evidence="12 13" key="1">
    <citation type="submission" date="2019-03" db="EMBL/GenBank/DDBJ databases">
        <title>Horizontal Gene Transfer Machinery in Histophilus somni.</title>
        <authorList>
            <person name="Mostafa Nazari M."/>
            <person name="Liljebjelke K."/>
        </authorList>
    </citation>
    <scope>NUCLEOTIDE SEQUENCE [LARGE SCALE GENOMIC DNA]</scope>
    <source>
        <strain evidence="12 13">UOC-EPH-KLM-04</strain>
    </source>
</reference>
<dbReference type="Proteomes" id="UP000595373">
    <property type="component" value="Chromosome"/>
</dbReference>
<dbReference type="PANTHER" id="PTHR38035:SF1">
    <property type="entry name" value="ANCILLARY SECYEG TRANSLOCON SUBUNIT"/>
    <property type="match status" value="1"/>
</dbReference>
<name>A0A9Q6K9U5_HISSO</name>
<evidence type="ECO:0000256" key="4">
    <source>
        <dbReference type="ARBA" id="ARBA00022989"/>
    </source>
</evidence>
<keyword evidence="4 9" id="KW-1133">Transmembrane helix</keyword>
<evidence type="ECO:0000313" key="11">
    <source>
        <dbReference type="EMBL" id="QQF81989.1"/>
    </source>
</evidence>
<feature type="domain" description="Ancillary SecYEG translocon subunit/Cell division coordinator CpoB TPR" evidence="10">
    <location>
        <begin position="15"/>
        <end position="203"/>
    </location>
</feature>
<dbReference type="Pfam" id="PF09976">
    <property type="entry name" value="TPR_21"/>
    <property type="match status" value="1"/>
</dbReference>
<dbReference type="GO" id="GO:0044877">
    <property type="term" value="F:protein-containing complex binding"/>
    <property type="evidence" value="ECO:0007669"/>
    <property type="project" value="InterPro"/>
</dbReference>
<evidence type="ECO:0000313" key="12">
    <source>
        <dbReference type="EMBL" id="TEW30582.1"/>
    </source>
</evidence>
<dbReference type="InterPro" id="IPR018704">
    <property type="entry name" value="SecYEG/CpoB_TPR"/>
</dbReference>
<comment type="similarity">
    <text evidence="7">Belongs to the YfgM family.</text>
</comment>
<dbReference type="EMBL" id="SNRV01000004">
    <property type="protein sequence ID" value="TEW30582.1"/>
    <property type="molecule type" value="Genomic_DNA"/>
</dbReference>
<evidence type="ECO:0000313" key="13">
    <source>
        <dbReference type="Proteomes" id="UP000297565"/>
    </source>
</evidence>
<dbReference type="Gene3D" id="1.25.40.10">
    <property type="entry name" value="Tetratricopeptide repeat domain"/>
    <property type="match status" value="1"/>
</dbReference>
<dbReference type="RefSeq" id="WP_011608562.1">
    <property type="nucleotide sequence ID" value="NZ_CP018802.1"/>
</dbReference>
<dbReference type="InterPro" id="IPR026039">
    <property type="entry name" value="YfgM"/>
</dbReference>